<dbReference type="InterPro" id="IPR020557">
    <property type="entry name" value="Fumarate_lyase_CS"/>
</dbReference>
<dbReference type="AlphaFoldDB" id="A0A098EAY4"/>
<dbReference type="InterPro" id="IPR051546">
    <property type="entry name" value="Aspartate_Ammonia-Lyase"/>
</dbReference>
<name>A0A098EAY4_9ZZZZ</name>
<dbReference type="Gene3D" id="1.10.275.10">
    <property type="entry name" value="Fumarase/aspartase (N-terminal domain)"/>
    <property type="match status" value="1"/>
</dbReference>
<dbReference type="PRINTS" id="PR00145">
    <property type="entry name" value="ARGSUCLYASE"/>
</dbReference>
<proteinExistence type="predicted"/>
<feature type="domain" description="Fumarate lyase N-terminal" evidence="2">
    <location>
        <begin position="11"/>
        <end position="344"/>
    </location>
</feature>
<dbReference type="FunFam" id="1.20.200.10:FF:000001">
    <property type="entry name" value="Fumarate hydratase, mitochondrial"/>
    <property type="match status" value="1"/>
</dbReference>
<dbReference type="SUPFAM" id="SSF48557">
    <property type="entry name" value="L-aspartase-like"/>
    <property type="match status" value="1"/>
</dbReference>
<dbReference type="EC" id="4.3.1.1" evidence="4"/>
<dbReference type="Gene3D" id="1.10.40.30">
    <property type="entry name" value="Fumarase/aspartase (C-terminal domain)"/>
    <property type="match status" value="1"/>
</dbReference>
<dbReference type="GO" id="GO:0005829">
    <property type="term" value="C:cytosol"/>
    <property type="evidence" value="ECO:0007669"/>
    <property type="project" value="TreeGrafter"/>
</dbReference>
<gene>
    <name evidence="4" type="primary">ansB</name>
    <name evidence="4" type="ORF">MSIBF_A2010006</name>
</gene>
<dbReference type="FunFam" id="1.10.40.30:FF:000002">
    <property type="entry name" value="Fumarate hydratase class II"/>
    <property type="match status" value="1"/>
</dbReference>
<feature type="domain" description="Fumarase C C-terminal" evidence="3">
    <location>
        <begin position="410"/>
        <end position="462"/>
    </location>
</feature>
<dbReference type="InterPro" id="IPR008948">
    <property type="entry name" value="L-Aspartase-like"/>
</dbReference>
<dbReference type="GO" id="GO:0006099">
    <property type="term" value="P:tricarboxylic acid cycle"/>
    <property type="evidence" value="ECO:0007669"/>
    <property type="project" value="InterPro"/>
</dbReference>
<dbReference type="InterPro" id="IPR000362">
    <property type="entry name" value="Fumarate_lyase_fam"/>
</dbReference>
<dbReference type="InterPro" id="IPR018951">
    <property type="entry name" value="Fumarase_C_C"/>
</dbReference>
<evidence type="ECO:0000256" key="1">
    <source>
        <dbReference type="ARBA" id="ARBA00023239"/>
    </source>
</evidence>
<evidence type="ECO:0000313" key="4">
    <source>
        <dbReference type="EMBL" id="CEG12175.1"/>
    </source>
</evidence>
<dbReference type="EMBL" id="CCXY01000115">
    <property type="protein sequence ID" value="CEG12175.1"/>
    <property type="molecule type" value="Genomic_DNA"/>
</dbReference>
<dbReference type="InterPro" id="IPR024083">
    <property type="entry name" value="Fumarase/histidase_N"/>
</dbReference>
<dbReference type="NCBIfam" id="NF008909">
    <property type="entry name" value="PRK12273.1"/>
    <property type="match status" value="1"/>
</dbReference>
<protein>
    <submittedName>
        <fullName evidence="4">Aspartate ammonia-lyase</fullName>
        <ecNumber evidence="4">4.3.1.1</ecNumber>
    </submittedName>
</protein>
<dbReference type="PANTHER" id="PTHR42696:SF2">
    <property type="entry name" value="ASPARTATE AMMONIA-LYASE"/>
    <property type="match status" value="1"/>
</dbReference>
<dbReference type="Gene3D" id="1.20.200.10">
    <property type="entry name" value="Fumarase/aspartase (Central domain)"/>
    <property type="match status" value="1"/>
</dbReference>
<keyword evidence="1 4" id="KW-0456">Lyase</keyword>
<organism evidence="4">
    <name type="scientific">groundwater metagenome</name>
    <dbReference type="NCBI Taxonomy" id="717931"/>
    <lineage>
        <taxon>unclassified sequences</taxon>
        <taxon>metagenomes</taxon>
        <taxon>ecological metagenomes</taxon>
    </lineage>
</organism>
<dbReference type="CDD" id="cd01596">
    <property type="entry name" value="Aspartase_like"/>
    <property type="match status" value="1"/>
</dbReference>
<dbReference type="PRINTS" id="PR00149">
    <property type="entry name" value="FUMRATELYASE"/>
</dbReference>
<evidence type="ECO:0000259" key="3">
    <source>
        <dbReference type="Pfam" id="PF10415"/>
    </source>
</evidence>
<dbReference type="InterPro" id="IPR022761">
    <property type="entry name" value="Fumarate_lyase_N"/>
</dbReference>
<sequence length="467" mass="51946">MIFRIEKDSLGEKDVPCDAYFGIHSLRSVENFQISGIVMPEEIIKAIIYLKICCAKANLELETIDKRKGKAIINASEEILKNFEKYKSQFPIDIFQAGSGTSLNMNINEVIANLAVEISENKKENFGKKIIHPNDDVNKGQSTNDVMPSAIKISAYLLSENLICALENLENVLSDKGNEFKDILKSGRTHLQDAVPMTLGQEFQAYGRAIEKDIKRVNFAKKFILELAIGGNAIGTGINTNPKFRELVVKNLNEILNKSFEKAENGIESVQFLTDIANFSSALKMLAIDLNKISNDLRLLNSGPYTGFNEIFLPAVEPGSSIMPGKINPSICEAINQVSFKVFGNDLTITNSCAAGQLELNTHMPVIAYSLIESIKILTNGINIFTKKAVKDIKANEERCKFYAENSLSLITALNPILGYDKCEEIAKEAKRTNKGIKEIIIEKEYLSKEEVNKFLNVKFLTGQNLK</sequence>
<dbReference type="PROSITE" id="PS00163">
    <property type="entry name" value="FUMARATE_LYASES"/>
    <property type="match status" value="1"/>
</dbReference>
<accession>A0A098EAY4</accession>
<dbReference type="GO" id="GO:0008797">
    <property type="term" value="F:aspartate ammonia-lyase activity"/>
    <property type="evidence" value="ECO:0007669"/>
    <property type="project" value="UniProtKB-EC"/>
</dbReference>
<dbReference type="GO" id="GO:0006531">
    <property type="term" value="P:aspartate metabolic process"/>
    <property type="evidence" value="ECO:0007669"/>
    <property type="project" value="TreeGrafter"/>
</dbReference>
<dbReference type="Pfam" id="PF10415">
    <property type="entry name" value="FumaraseC_C"/>
    <property type="match status" value="1"/>
</dbReference>
<dbReference type="Pfam" id="PF00206">
    <property type="entry name" value="Lyase_1"/>
    <property type="match status" value="1"/>
</dbReference>
<reference evidence="4" key="1">
    <citation type="submission" date="2014-09" db="EMBL/GenBank/DDBJ databases">
        <authorList>
            <person name="Probst J Alexander"/>
        </authorList>
    </citation>
    <scope>NUCLEOTIDE SEQUENCE</scope>
</reference>
<evidence type="ECO:0000259" key="2">
    <source>
        <dbReference type="Pfam" id="PF00206"/>
    </source>
</evidence>
<dbReference type="FunFam" id="1.10.275.10:FF:000001">
    <property type="entry name" value="Fumarate hydratase, mitochondrial"/>
    <property type="match status" value="1"/>
</dbReference>
<dbReference type="PANTHER" id="PTHR42696">
    <property type="entry name" value="ASPARTATE AMMONIA-LYASE"/>
    <property type="match status" value="1"/>
</dbReference>